<dbReference type="CDD" id="cd00167">
    <property type="entry name" value="SANT"/>
    <property type="match status" value="1"/>
</dbReference>
<keyword evidence="2" id="KW-0175">Coiled coil</keyword>
<dbReference type="PROSITE" id="PS51293">
    <property type="entry name" value="SANT"/>
    <property type="match status" value="2"/>
</dbReference>
<dbReference type="EMBL" id="JAMFTS010000005">
    <property type="protein sequence ID" value="KAJ4753937.1"/>
    <property type="molecule type" value="Genomic_DNA"/>
</dbReference>
<feature type="region of interest" description="Disordered" evidence="3">
    <location>
        <begin position="66"/>
        <end position="91"/>
    </location>
</feature>
<evidence type="ECO:0000256" key="2">
    <source>
        <dbReference type="SAM" id="Coils"/>
    </source>
</evidence>
<dbReference type="SUPFAM" id="SSF53098">
    <property type="entry name" value="Ribonuclease H-like"/>
    <property type="match status" value="1"/>
</dbReference>
<feature type="compositionally biased region" description="Basic and acidic residues" evidence="3">
    <location>
        <begin position="479"/>
        <end position="490"/>
    </location>
</feature>
<dbReference type="InterPro" id="IPR001005">
    <property type="entry name" value="SANT/Myb"/>
</dbReference>
<feature type="compositionally biased region" description="Polar residues" evidence="3">
    <location>
        <begin position="468"/>
        <end position="478"/>
    </location>
</feature>
<dbReference type="PROSITE" id="PS51294">
    <property type="entry name" value="HTH_MYB"/>
    <property type="match status" value="1"/>
</dbReference>
<dbReference type="InterPro" id="IPR017930">
    <property type="entry name" value="Myb_dom"/>
</dbReference>
<dbReference type="PANTHER" id="PTHR47340:SF1">
    <property type="entry name" value="DUPLICATED HOMEODOMAIN-LIKE SUPERFAMILY PROTEIN"/>
    <property type="match status" value="1"/>
</dbReference>
<evidence type="ECO:0000256" key="3">
    <source>
        <dbReference type="SAM" id="MobiDB-lite"/>
    </source>
</evidence>
<feature type="domain" description="HTH myb-type" evidence="5">
    <location>
        <begin position="1192"/>
        <end position="1238"/>
    </location>
</feature>
<organism evidence="6 7">
    <name type="scientific">Rhynchospora pubera</name>
    <dbReference type="NCBI Taxonomy" id="906938"/>
    <lineage>
        <taxon>Eukaryota</taxon>
        <taxon>Viridiplantae</taxon>
        <taxon>Streptophyta</taxon>
        <taxon>Embryophyta</taxon>
        <taxon>Tracheophyta</taxon>
        <taxon>Spermatophyta</taxon>
        <taxon>Magnoliopsida</taxon>
        <taxon>Liliopsida</taxon>
        <taxon>Poales</taxon>
        <taxon>Cyperaceae</taxon>
        <taxon>Cyperoideae</taxon>
        <taxon>Rhynchosporeae</taxon>
        <taxon>Rhynchospora</taxon>
    </lineage>
</organism>
<proteinExistence type="predicted"/>
<name>A0AAV8CDW1_9POAL</name>
<dbReference type="InterPro" id="IPR017884">
    <property type="entry name" value="SANT_dom"/>
</dbReference>
<dbReference type="InterPro" id="IPR009057">
    <property type="entry name" value="Homeodomain-like_sf"/>
</dbReference>
<dbReference type="InterPro" id="IPR012337">
    <property type="entry name" value="RNaseH-like_sf"/>
</dbReference>
<dbReference type="GO" id="GO:0046983">
    <property type="term" value="F:protein dimerization activity"/>
    <property type="evidence" value="ECO:0007669"/>
    <property type="project" value="InterPro"/>
</dbReference>
<dbReference type="Gene3D" id="1.20.58.1880">
    <property type="match status" value="1"/>
</dbReference>
<dbReference type="SUPFAM" id="SSF46689">
    <property type="entry name" value="Homeodomain-like"/>
    <property type="match status" value="2"/>
</dbReference>
<dbReference type="Pfam" id="PF05699">
    <property type="entry name" value="Dimer_Tnp_hAT"/>
    <property type="match status" value="1"/>
</dbReference>
<evidence type="ECO:0000259" key="5">
    <source>
        <dbReference type="PROSITE" id="PS51294"/>
    </source>
</evidence>
<feature type="compositionally biased region" description="Basic and acidic residues" evidence="3">
    <location>
        <begin position="272"/>
        <end position="287"/>
    </location>
</feature>
<comment type="caution">
    <text evidence="6">The sequence shown here is derived from an EMBL/GenBank/DDBJ whole genome shotgun (WGS) entry which is preliminary data.</text>
</comment>
<feature type="domain" description="SANT" evidence="4">
    <location>
        <begin position="1187"/>
        <end position="1238"/>
    </location>
</feature>
<dbReference type="Proteomes" id="UP001140206">
    <property type="component" value="Chromosome 5"/>
</dbReference>
<feature type="region of interest" description="Disordered" evidence="3">
    <location>
        <begin position="1653"/>
        <end position="1672"/>
    </location>
</feature>
<evidence type="ECO:0000259" key="4">
    <source>
        <dbReference type="PROSITE" id="PS51293"/>
    </source>
</evidence>
<feature type="compositionally biased region" description="Basic and acidic residues" evidence="3">
    <location>
        <begin position="341"/>
        <end position="350"/>
    </location>
</feature>
<feature type="compositionally biased region" description="Polar residues" evidence="3">
    <location>
        <begin position="204"/>
        <end position="217"/>
    </location>
</feature>
<reference evidence="6" key="1">
    <citation type="submission" date="2022-08" db="EMBL/GenBank/DDBJ databases">
        <authorList>
            <person name="Marques A."/>
        </authorList>
    </citation>
    <scope>NUCLEOTIDE SEQUENCE</scope>
    <source>
        <strain evidence="6">RhyPub2mFocal</strain>
        <tissue evidence="6">Leaves</tissue>
    </source>
</reference>
<accession>A0AAV8CDW1</accession>
<keyword evidence="7" id="KW-1185">Reference proteome</keyword>
<dbReference type="Pfam" id="PF00249">
    <property type="entry name" value="Myb_DNA-binding"/>
    <property type="match status" value="2"/>
</dbReference>
<feature type="compositionally biased region" description="Pro residues" evidence="3">
    <location>
        <begin position="290"/>
        <end position="300"/>
    </location>
</feature>
<dbReference type="PANTHER" id="PTHR47340">
    <property type="entry name" value="DUPLICATED HOMEODOMAIN-LIKE SUPERFAMILY PROTEIN"/>
    <property type="match status" value="1"/>
</dbReference>
<feature type="compositionally biased region" description="Basic and acidic residues" evidence="3">
    <location>
        <begin position="409"/>
        <end position="435"/>
    </location>
</feature>
<protein>
    <submittedName>
        <fullName evidence="6">Nuclear receptor corepressor 2</fullName>
    </submittedName>
</protein>
<feature type="region of interest" description="Disordered" evidence="3">
    <location>
        <begin position="197"/>
        <end position="226"/>
    </location>
</feature>
<gene>
    <name evidence="6" type="ORF">LUZ62_088342</name>
</gene>
<feature type="region of interest" description="Disordered" evidence="3">
    <location>
        <begin position="1242"/>
        <end position="1271"/>
    </location>
</feature>
<keyword evidence="6" id="KW-0675">Receptor</keyword>
<evidence type="ECO:0000313" key="7">
    <source>
        <dbReference type="Proteomes" id="UP001140206"/>
    </source>
</evidence>
<feature type="compositionally biased region" description="Polar residues" evidence="3">
    <location>
        <begin position="438"/>
        <end position="448"/>
    </location>
</feature>
<evidence type="ECO:0000313" key="6">
    <source>
        <dbReference type="EMBL" id="KAJ4753937.1"/>
    </source>
</evidence>
<feature type="compositionally biased region" description="Low complexity" evidence="3">
    <location>
        <begin position="374"/>
        <end position="383"/>
    </location>
</feature>
<feature type="coiled-coil region" evidence="2">
    <location>
        <begin position="696"/>
        <end position="723"/>
    </location>
</feature>
<sequence length="1853" mass="201791">MTTKFLKYWEEVPLVTIIANCLNPNLNKMYTVKMLQRYKSNLGLSSHNEEARVNFALETMFNIYNTRRNSAQPPPSSTTRPNTGSRRGLLDELRDEDDLITGYGISNELSSYTLLPPNMEDEPIDILDYWKRHSSAYPTLAMMARDIFAVPVSTVPSESCFSSANRILTDRRSKLGPNVFERLVCMKDWIEAENRTQHYVPGETSGTETQPSASGSEVESEDEYDPKDTDLWLWGQRKAKQSKAQSNSSLFFFPSHVFPLPDLSLSLSTQPKPDKTRKSNEKTKKEIPNLPFPPPSPPPSSEQTLEIREDDDAKASSEGHRCPLKKPSLMRSEQPTPPPPWERKERKFERGGSGLGSVSVSGDAPLGVSGSGSGSSSASATTSRWRDLRYGGPMARDSPHRPPSGHHRLYSEDSSSRSDRFYGEDERRHGRDNHNSCKRSPTLNSPSNFPRRPSYDTSIFTAARSLTIPVSTTSTKQPSSKDHTDSRDHSLVPLSWKPLKWARPTSSALQSKDETTLKVLVPSVNEALVGSPVKSPSIGDETGSSRKKARLGWGQGLAKYEKEKVHGSVDSSGGPGDASSSGAVDVCVSGAADAGISGPVKAASCPSPVTPLSVTSRPPAIPAQMQCTATASTDGNNSHQNVTEPDTQPCSKDLPVKLDFSVNPVGSLSTLLANLLQPEEACMGDSMFMNKVSIVKIDILKELEKTECEIDSLELELKSLNSETKPVEAQQAQVLLPIEHFSETFLEATTECHKLITEQPVSSEKQESMPVDLTIENYEGQAINRCSDEPSSSNGSDNTLALNKLMDKGTNLICSILTSNKDAAKLASQSIGIAGSKVDVWESVEVSCSKINNLRIKEKLAVRKRQMKFKNQVLALKFMALRQLWKEDMRLLNIKNNFTKSGKRVSLSSVPSQCTSQKLRSSVRSRLASSDDNSILVPSTEIIEYSSKLLSNSCIKQYRSYLKMPSLIVDNKEKENRRFPTKNSLIEDPVLFEHDRSMINPWTPEEKEAFMEMLATFGKDFTKISSFLDHKTTADCVEFYYKNHKSESFSEVKKRLLLKKKEAQLQSQQLAKSSAFLMATGRKWSRESNAAAALDILGAASVVAAYNQGGLKSKQKVSSSKSRGSFSAVDRKESVAVNLPYHMGHAVSSEAMSSCVTTSTDLIGKTSHVRTVIEEDACSEESCGGELVSADWTDEEKALFVQAYSTHGKDFSKISHNLGTRSRDQCKVFFCKAQKSLGLDFTNHREDNGDAGGTPPRNGDTNGGRSDTDDVAAEMDSGICSTQSCSKAAGDVTTTSEAVAQPENANGSSEQEVVGAVVNSEIFDCFPPKQESIMDGYTDLNEKPVPEGEKCGSGPMLNESETASLICDDKASLPEIKEKINLEVAIKQSTTECAEAVSVSALHRSGICSTYLHDDVGERPIDTLTERMRPAHHVMLPHQAGTARSRRCASVDLGANSSVISFASDSGVSENVLAGSFGTSYFSQLSLEVRPVNNRSVQFGSEPVFSHPSSSICFSGNPHGLSHHSVPSTNNLLQECLQKTNPVVNQTNQSSHLLKGYPLQIPNHKGVKSEADFLGHMKISEFSQPSQFFGLNASNASNCQATGILTSQKRDEKCEFSVQPASQPAGSAVNDAHCRTGDVKLFGKILTQSSSEKVCTRLPSPKPNPKEFSSSVHNKPVASVTNGHSFGAPLFSRPAGISAGNQFGLDGLPVQSHGFWDGNKIQTGFPTLPESARMMVTHHDSLGGILPFYPGKDGNGSNILVNLSNYQQPHMQKLATNGRRVEGFSMTVPRRGGVEMGHQFPPNMVGTGAGLIRAGGVVSDPVVALKMHYTSNAKVCSSRGSGSGMESWSDVGR</sequence>
<feature type="compositionally biased region" description="Polar residues" evidence="3">
    <location>
        <begin position="66"/>
        <end position="85"/>
    </location>
</feature>
<dbReference type="GO" id="GO:0003677">
    <property type="term" value="F:DNA binding"/>
    <property type="evidence" value="ECO:0007669"/>
    <property type="project" value="UniProtKB-KW"/>
</dbReference>
<evidence type="ECO:0000256" key="1">
    <source>
        <dbReference type="ARBA" id="ARBA00023125"/>
    </source>
</evidence>
<dbReference type="Gene3D" id="1.10.10.60">
    <property type="entry name" value="Homeodomain-like"/>
    <property type="match status" value="1"/>
</dbReference>
<feature type="region of interest" description="Disordered" evidence="3">
    <location>
        <begin position="264"/>
        <end position="491"/>
    </location>
</feature>
<dbReference type="InterPro" id="IPR008906">
    <property type="entry name" value="HATC_C_dom"/>
</dbReference>
<feature type="domain" description="SANT" evidence="4">
    <location>
        <begin position="997"/>
        <end position="1048"/>
    </location>
</feature>
<feature type="region of interest" description="Disordered" evidence="3">
    <location>
        <begin position="631"/>
        <end position="650"/>
    </location>
</feature>
<keyword evidence="1" id="KW-0238">DNA-binding</keyword>
<dbReference type="SMART" id="SM00717">
    <property type="entry name" value="SANT"/>
    <property type="match status" value="2"/>
</dbReference>
<feature type="compositionally biased region" description="Basic and acidic residues" evidence="3">
    <location>
        <begin position="305"/>
        <end position="321"/>
    </location>
</feature>